<gene>
    <name evidence="6" type="ORF">H5P30_08300</name>
</gene>
<evidence type="ECO:0000259" key="5">
    <source>
        <dbReference type="PROSITE" id="PS50931"/>
    </source>
</evidence>
<dbReference type="Gene3D" id="3.40.190.290">
    <property type="match status" value="1"/>
</dbReference>
<dbReference type="Pfam" id="PF00126">
    <property type="entry name" value="HTH_1"/>
    <property type="match status" value="1"/>
</dbReference>
<comment type="similarity">
    <text evidence="1">Belongs to the LysR transcriptional regulatory family.</text>
</comment>
<dbReference type="GO" id="GO:0003700">
    <property type="term" value="F:DNA-binding transcription factor activity"/>
    <property type="evidence" value="ECO:0007669"/>
    <property type="project" value="InterPro"/>
</dbReference>
<dbReference type="SUPFAM" id="SSF53850">
    <property type="entry name" value="Periplasmic binding protein-like II"/>
    <property type="match status" value="1"/>
</dbReference>
<dbReference type="GO" id="GO:0000976">
    <property type="term" value="F:transcription cis-regulatory region binding"/>
    <property type="evidence" value="ECO:0007669"/>
    <property type="project" value="TreeGrafter"/>
</dbReference>
<keyword evidence="7" id="KW-1185">Reference proteome</keyword>
<dbReference type="PANTHER" id="PTHR30126">
    <property type="entry name" value="HTH-TYPE TRANSCRIPTIONAL REGULATOR"/>
    <property type="match status" value="1"/>
</dbReference>
<dbReference type="Proteomes" id="UP000525652">
    <property type="component" value="Unassembled WGS sequence"/>
</dbReference>
<dbReference type="PRINTS" id="PR00039">
    <property type="entry name" value="HTHLYSR"/>
</dbReference>
<dbReference type="InterPro" id="IPR036390">
    <property type="entry name" value="WH_DNA-bd_sf"/>
</dbReference>
<evidence type="ECO:0000313" key="7">
    <source>
        <dbReference type="Proteomes" id="UP000525652"/>
    </source>
</evidence>
<keyword evidence="3" id="KW-0238">DNA-binding</keyword>
<reference evidence="6 7" key="1">
    <citation type="submission" date="2020-07" db="EMBL/GenBank/DDBJ databases">
        <authorList>
            <person name="Feng X."/>
        </authorList>
    </citation>
    <scope>NUCLEOTIDE SEQUENCE [LARGE SCALE GENOMIC DNA]</scope>
    <source>
        <strain evidence="6 7">JCM14086</strain>
    </source>
</reference>
<dbReference type="AlphaFoldDB" id="A0A7X1E453"/>
<evidence type="ECO:0000313" key="6">
    <source>
        <dbReference type="EMBL" id="MBC2601776.1"/>
    </source>
</evidence>
<feature type="domain" description="HTH lysR-type" evidence="5">
    <location>
        <begin position="4"/>
        <end position="61"/>
    </location>
</feature>
<evidence type="ECO:0000256" key="4">
    <source>
        <dbReference type="ARBA" id="ARBA00023163"/>
    </source>
</evidence>
<evidence type="ECO:0000256" key="2">
    <source>
        <dbReference type="ARBA" id="ARBA00023015"/>
    </source>
</evidence>
<protein>
    <submittedName>
        <fullName evidence="6">LysR family transcriptional regulator</fullName>
    </submittedName>
</protein>
<name>A0A7X1E453_9BACT</name>
<dbReference type="PROSITE" id="PS50931">
    <property type="entry name" value="HTH_LYSR"/>
    <property type="match status" value="1"/>
</dbReference>
<evidence type="ECO:0000256" key="1">
    <source>
        <dbReference type="ARBA" id="ARBA00009437"/>
    </source>
</evidence>
<accession>A0A7X1E453</accession>
<keyword evidence="2" id="KW-0805">Transcription regulation</keyword>
<dbReference type="Pfam" id="PF03466">
    <property type="entry name" value="LysR_substrate"/>
    <property type="match status" value="1"/>
</dbReference>
<dbReference type="EMBL" id="JACHVA010000075">
    <property type="protein sequence ID" value="MBC2601776.1"/>
    <property type="molecule type" value="Genomic_DNA"/>
</dbReference>
<dbReference type="SUPFAM" id="SSF46785">
    <property type="entry name" value="Winged helix' DNA-binding domain"/>
    <property type="match status" value="1"/>
</dbReference>
<dbReference type="Gene3D" id="1.10.10.10">
    <property type="entry name" value="Winged helix-like DNA-binding domain superfamily/Winged helix DNA-binding domain"/>
    <property type="match status" value="1"/>
</dbReference>
<dbReference type="InterPro" id="IPR000847">
    <property type="entry name" value="LysR_HTH_N"/>
</dbReference>
<dbReference type="InterPro" id="IPR005119">
    <property type="entry name" value="LysR_subst-bd"/>
</dbReference>
<keyword evidence="4" id="KW-0804">Transcription</keyword>
<dbReference type="InterPro" id="IPR036388">
    <property type="entry name" value="WH-like_DNA-bd_sf"/>
</dbReference>
<sequence length="291" mass="33176">MDQLNYHHLRYFHAIVREGTLTAAAARLNVSQSSLSVQLKQLEENLGCALFDRMHKALHLTEEGRMVFDYAETIFRTGEDMLATLQNRGSKYSEVLRVGAVATLSRNFQLSFLREVIDDENIEVVITSASMAELLRQLKSHTLDLVLSNRPVKRDAGNSWRSNLVAEQPISLIGSKKYRKKKAFRFPEDLENVPMVLPSRESEIRSHFDLILEQYGMRPLIAAEADDMAMLRLLAREIDGISLLPPVVVHDELDQGILYDLHQVPGLFEDFYAITVERKFPNAALQRLLKV</sequence>
<dbReference type="PANTHER" id="PTHR30126:SF98">
    <property type="entry name" value="HTH-TYPE TRANSCRIPTIONAL ACTIVATOR BAUR"/>
    <property type="match status" value="1"/>
</dbReference>
<evidence type="ECO:0000256" key="3">
    <source>
        <dbReference type="ARBA" id="ARBA00023125"/>
    </source>
</evidence>
<dbReference type="FunFam" id="1.10.10.10:FF:000001">
    <property type="entry name" value="LysR family transcriptional regulator"/>
    <property type="match status" value="1"/>
</dbReference>
<dbReference type="RefSeq" id="WP_185692485.1">
    <property type="nucleotide sequence ID" value="NZ_JACHVA010000075.1"/>
</dbReference>
<organism evidence="6 7">
    <name type="scientific">Puniceicoccus vermicola</name>
    <dbReference type="NCBI Taxonomy" id="388746"/>
    <lineage>
        <taxon>Bacteria</taxon>
        <taxon>Pseudomonadati</taxon>
        <taxon>Verrucomicrobiota</taxon>
        <taxon>Opitutia</taxon>
        <taxon>Puniceicoccales</taxon>
        <taxon>Puniceicoccaceae</taxon>
        <taxon>Puniceicoccus</taxon>
    </lineage>
</organism>
<proteinExistence type="inferred from homology"/>
<comment type="caution">
    <text evidence="6">The sequence shown here is derived from an EMBL/GenBank/DDBJ whole genome shotgun (WGS) entry which is preliminary data.</text>
</comment>